<dbReference type="NCBIfam" id="TIGR00104">
    <property type="entry name" value="tRNA_TsaA"/>
    <property type="match status" value="1"/>
</dbReference>
<evidence type="ECO:0000313" key="6">
    <source>
        <dbReference type="Proteomes" id="UP000751190"/>
    </source>
</evidence>
<dbReference type="SUPFAM" id="SSF118196">
    <property type="entry name" value="YaeB-like"/>
    <property type="match status" value="1"/>
</dbReference>
<evidence type="ECO:0000313" key="5">
    <source>
        <dbReference type="EMBL" id="KAG8467367.1"/>
    </source>
</evidence>
<evidence type="ECO:0000259" key="4">
    <source>
        <dbReference type="PROSITE" id="PS51668"/>
    </source>
</evidence>
<dbReference type="AlphaFoldDB" id="A0A8J5XRY5"/>
<dbReference type="InterPro" id="IPR040372">
    <property type="entry name" value="YaeB-like"/>
</dbReference>
<keyword evidence="1" id="KW-0949">S-adenosyl-L-methionine</keyword>
<dbReference type="Proteomes" id="UP000751190">
    <property type="component" value="Unassembled WGS sequence"/>
</dbReference>
<feature type="domain" description="TsaA-like" evidence="4">
    <location>
        <begin position="256"/>
        <end position="394"/>
    </location>
</feature>
<comment type="similarity">
    <text evidence="2">Belongs to the tRNA methyltransferase O family.</text>
</comment>
<evidence type="ECO:0000256" key="2">
    <source>
        <dbReference type="ARBA" id="ARBA00033753"/>
    </source>
</evidence>
<dbReference type="PANTHER" id="PTHR12818:SF0">
    <property type="entry name" value="TRNA (ADENINE(37)-N6)-METHYLTRANSFERASE"/>
    <property type="match status" value="1"/>
</dbReference>
<dbReference type="InterPro" id="IPR036413">
    <property type="entry name" value="YaeB-like_sf"/>
</dbReference>
<feature type="region of interest" description="Disordered" evidence="3">
    <location>
        <begin position="227"/>
        <end position="250"/>
    </location>
</feature>
<gene>
    <name evidence="5" type="ORF">KFE25_000683</name>
</gene>
<protein>
    <recommendedName>
        <fullName evidence="4">TsaA-like domain-containing protein</fullName>
    </recommendedName>
</protein>
<dbReference type="InterPro" id="IPR036414">
    <property type="entry name" value="YaeB_N_sf"/>
</dbReference>
<reference evidence="5" key="1">
    <citation type="submission" date="2021-05" db="EMBL/GenBank/DDBJ databases">
        <title>The genome of the haptophyte Pavlova lutheri (Diacronema luteri, Pavlovales) - a model for lipid biosynthesis in eukaryotic algae.</title>
        <authorList>
            <person name="Hulatt C.J."/>
            <person name="Posewitz M.C."/>
        </authorList>
    </citation>
    <scope>NUCLEOTIDE SEQUENCE</scope>
    <source>
        <strain evidence="5">NIVA-4/92</strain>
    </source>
</reference>
<organism evidence="5 6">
    <name type="scientific">Diacronema lutheri</name>
    <name type="common">Unicellular marine alga</name>
    <name type="synonym">Monochrysis lutheri</name>
    <dbReference type="NCBI Taxonomy" id="2081491"/>
    <lineage>
        <taxon>Eukaryota</taxon>
        <taxon>Haptista</taxon>
        <taxon>Haptophyta</taxon>
        <taxon>Pavlovophyceae</taxon>
        <taxon>Pavlovales</taxon>
        <taxon>Pavlovaceae</taxon>
        <taxon>Diacronema</taxon>
    </lineage>
</organism>
<evidence type="ECO:0000256" key="1">
    <source>
        <dbReference type="ARBA" id="ARBA00022691"/>
    </source>
</evidence>
<accession>A0A8J5XRY5</accession>
<proteinExistence type="inferred from homology"/>
<dbReference type="CDD" id="cd09281">
    <property type="entry name" value="UPF0066"/>
    <property type="match status" value="1"/>
</dbReference>
<dbReference type="Gene3D" id="3.30.2310.10">
    <property type="entry name" value="YaeB-like"/>
    <property type="match status" value="1"/>
</dbReference>
<comment type="caution">
    <text evidence="5">The sequence shown here is derived from an EMBL/GenBank/DDBJ whole genome shotgun (WGS) entry which is preliminary data.</text>
</comment>
<dbReference type="Gene3D" id="2.40.30.70">
    <property type="entry name" value="YaeB-like"/>
    <property type="match status" value="1"/>
</dbReference>
<evidence type="ECO:0000256" key="3">
    <source>
        <dbReference type="SAM" id="MobiDB-lite"/>
    </source>
</evidence>
<dbReference type="OrthoDB" id="4882at2759"/>
<name>A0A8J5XRY5_DIALT</name>
<keyword evidence="6" id="KW-1185">Reference proteome</keyword>
<feature type="region of interest" description="Disordered" evidence="3">
    <location>
        <begin position="152"/>
        <end position="209"/>
    </location>
</feature>
<dbReference type="EMBL" id="JAGTXO010000006">
    <property type="protein sequence ID" value="KAG8467367.1"/>
    <property type="molecule type" value="Genomic_DNA"/>
</dbReference>
<dbReference type="PROSITE" id="PS51668">
    <property type="entry name" value="TSAA_2"/>
    <property type="match status" value="1"/>
</dbReference>
<dbReference type="PANTHER" id="PTHR12818">
    <property type="entry name" value="TRNA (ADENINE(37)-N6)-METHYLTRANSFERASE"/>
    <property type="match status" value="1"/>
</dbReference>
<feature type="compositionally biased region" description="Low complexity" evidence="3">
    <location>
        <begin position="177"/>
        <end position="186"/>
    </location>
</feature>
<dbReference type="InterPro" id="IPR023370">
    <property type="entry name" value="TrmO-like_N"/>
</dbReference>
<dbReference type="Pfam" id="PF01980">
    <property type="entry name" value="TrmO_N"/>
    <property type="match status" value="1"/>
</dbReference>
<sequence length="509" mass="54800">MAAVDTCRIHWYGNPTWFAVPLGANVWDVFGKGCFVVEHQSRRVIPIDEHGFTTEPFRKDVAYALYSKSGPKLLRECHNLRGSVSALRGELERVRQRSLRFERVTAEQLRAAAELLAAAVSRRQAGGLDDTHGIGDAMSQLRSLQRRIETTDLAGGGAGSDRFSASRTAQLPPAPGAPTADDGASAEPEDEEGGAEAEQPGGKAGLPGAVPVLPTCGPIAVSLAPKGGCARGKPDHPHQWGRTRSAAGPAGVGTVMTPIGHIRSCFAEKNGTPRQGSICPASRAILELRLPPTLNPAHAVDGLEHFSHVWLLWHFHQNGPAAIRSKVAPPRLDGERVGLFATRSPHRPNAIGLSAVRLERVDGWTLHLSGVDLIDGTPVFDVKPYVPIADSLALGEVSVPPWLRPDTAPVADLDVEMTESARAQLRELEPALAFFRSAAEAEGAIQQVLRADPRSVFWRHAHADEMYGFSIDQLNVVCHFRDGRAHVTSVQHLALSDRAHATLKSGDDR</sequence>